<reference evidence="3" key="2">
    <citation type="submission" date="2023-07" db="EMBL/GenBank/DDBJ databases">
        <title>Shewanella mangrovi sp. nov., an acetaldehyde- degrading bacterium isolated from mangrove sediment.</title>
        <authorList>
            <person name="Liu Y."/>
        </authorList>
    </citation>
    <scope>NUCLEOTIDE SEQUENCE [LARGE SCALE GENOMIC DNA]</scope>
    <source>
        <strain evidence="3">C32</strain>
    </source>
</reference>
<evidence type="ECO:0000313" key="3">
    <source>
        <dbReference type="Proteomes" id="UP001201549"/>
    </source>
</evidence>
<dbReference type="Proteomes" id="UP001201549">
    <property type="component" value="Unassembled WGS sequence"/>
</dbReference>
<name>A0ABT2FN71_9GAMM</name>
<feature type="chain" id="PRO_5046939952" description="MORN repeat variant" evidence="1">
    <location>
        <begin position="19"/>
        <end position="639"/>
    </location>
</feature>
<protein>
    <recommendedName>
        <fullName evidence="4">MORN repeat variant</fullName>
    </recommendedName>
</protein>
<dbReference type="Gene3D" id="2.20.110.10">
    <property type="entry name" value="Histone H3 K4-specific methyltransferase SET7/9 N-terminal domain"/>
    <property type="match status" value="5"/>
</dbReference>
<feature type="signal peptide" evidence="1">
    <location>
        <begin position="1"/>
        <end position="18"/>
    </location>
</feature>
<dbReference type="InterPro" id="IPR011652">
    <property type="entry name" value="MORN_2"/>
</dbReference>
<organism evidence="2 3">
    <name type="scientific">Shewanella electrica</name>
    <dbReference type="NCBI Taxonomy" id="515560"/>
    <lineage>
        <taxon>Bacteria</taxon>
        <taxon>Pseudomonadati</taxon>
        <taxon>Pseudomonadota</taxon>
        <taxon>Gammaproteobacteria</taxon>
        <taxon>Alteromonadales</taxon>
        <taxon>Shewanellaceae</taxon>
        <taxon>Shewanella</taxon>
    </lineage>
</organism>
<dbReference type="SUPFAM" id="SSF82185">
    <property type="entry name" value="Histone H3 K4-specific methyltransferase SET7/9 N-terminal domain"/>
    <property type="match status" value="4"/>
</dbReference>
<keyword evidence="3" id="KW-1185">Reference proteome</keyword>
<keyword evidence="1" id="KW-0732">Signal</keyword>
<accession>A0ABT2FN71</accession>
<dbReference type="RefSeq" id="WP_238897262.1">
    <property type="nucleotide sequence ID" value="NZ_JAKOGG010000012.1"/>
</dbReference>
<proteinExistence type="predicted"/>
<dbReference type="PANTHER" id="PTHR33706:SF1">
    <property type="entry name" value="TPR REPEAT PROTEIN"/>
    <property type="match status" value="1"/>
</dbReference>
<dbReference type="PANTHER" id="PTHR33706">
    <property type="entry name" value="MORN VARIANT REPEAT PROTEIN"/>
    <property type="match status" value="1"/>
</dbReference>
<evidence type="ECO:0008006" key="4">
    <source>
        <dbReference type="Google" id="ProtNLM"/>
    </source>
</evidence>
<dbReference type="Gene3D" id="3.90.930.1">
    <property type="match status" value="1"/>
</dbReference>
<gene>
    <name evidence="2" type="ORF">L9G74_15155</name>
</gene>
<sequence length="639" mass="73823">MMRFGLLCLWLLSSAVSAATVWLDDTWQPTTKAKAKFYGEYDATAAADDQGLHPIKIYYADNKQLRFEGKMRDPSKPGDTEQVGPYKFYYANGQLDSDGQFDEAGEFTGLTRIYNEDGTLDRTMEMKDGKINGEVRYFQSNGKLGSSYQMVNDQKQGLYQRFAEDGTTVVERGNYSNDQQEGEFRSFYDNGQLRVVRHFVAGQLDGDYLKYRQDGTPEETSHYRKGELDGANISYTNDGTKEREWNYKNGVLDGPNRYWYKNGQLMLERTYVNREQNGLDQMWSEDGRLSSVAHYKDGKLIGDKIRYHRDSEQIESIEHYNDQHQLLSRIDYDEDGNKLHETIYDVSQKQPISDYKVYKNGKLVFQRQKDPNRNWSFEQDFDENGEVTGFVTYQDNRRDGKYLSTSSGWRDNTQVRTEATFAKGKYHGDYQETELPSNIVLQQGRYQNDQKVGEWHYQEGNSTRVERYDNQGKLHGELLATTLDGKLLRREHYQHGKLHGDYEHRSEDGTVTDKGKYVNDQRDGAWIESVSYSSESWRGNYDHGKKVGDWRATSVAGYLVASAQYNKKGESDGTFYTFTEEGLLTNVDHFKNGDYHGKSVAYVGGKPYMVHTYENGKLINREEQNPYCQGDCDDETTAE</sequence>
<reference evidence="2 3" key="1">
    <citation type="submission" date="2022-02" db="EMBL/GenBank/DDBJ databases">
        <authorList>
            <person name="Zhuang L."/>
        </authorList>
    </citation>
    <scope>NUCLEOTIDE SEQUENCE [LARGE SCALE GENOMIC DNA]</scope>
    <source>
        <strain evidence="2 3">C32</strain>
    </source>
</reference>
<comment type="caution">
    <text evidence="2">The sequence shown here is derived from an EMBL/GenBank/DDBJ whole genome shotgun (WGS) entry which is preliminary data.</text>
</comment>
<evidence type="ECO:0000313" key="2">
    <source>
        <dbReference type="EMBL" id="MCS4557786.1"/>
    </source>
</evidence>
<dbReference type="EMBL" id="JAKOGG010000012">
    <property type="protein sequence ID" value="MCS4557786.1"/>
    <property type="molecule type" value="Genomic_DNA"/>
</dbReference>
<dbReference type="Pfam" id="PF07661">
    <property type="entry name" value="MORN_2"/>
    <property type="match status" value="3"/>
</dbReference>
<evidence type="ECO:0000256" key="1">
    <source>
        <dbReference type="SAM" id="SignalP"/>
    </source>
</evidence>